<protein>
    <submittedName>
        <fullName evidence="10">MlaD family protein</fullName>
    </submittedName>
</protein>
<dbReference type="Pfam" id="PF02470">
    <property type="entry name" value="MlaD"/>
    <property type="match status" value="3"/>
</dbReference>
<keyword evidence="11" id="KW-1185">Reference proteome</keyword>
<evidence type="ECO:0000256" key="1">
    <source>
        <dbReference type="ARBA" id="ARBA00004533"/>
    </source>
</evidence>
<dbReference type="Proteomes" id="UP001138961">
    <property type="component" value="Unassembled WGS sequence"/>
</dbReference>
<dbReference type="PANTHER" id="PTHR30462:SF0">
    <property type="entry name" value="INTERMEMBRANE TRANSPORT PROTEIN YEBT"/>
    <property type="match status" value="1"/>
</dbReference>
<proteinExistence type="predicted"/>
<evidence type="ECO:0000256" key="4">
    <source>
        <dbReference type="ARBA" id="ARBA00022692"/>
    </source>
</evidence>
<comment type="subcellular location">
    <subcellularLocation>
        <location evidence="1">Cell inner membrane</location>
    </subcellularLocation>
</comment>
<evidence type="ECO:0000313" key="10">
    <source>
        <dbReference type="EMBL" id="MCB5198211.1"/>
    </source>
</evidence>
<keyword evidence="3" id="KW-0997">Cell inner membrane</keyword>
<evidence type="ECO:0000256" key="5">
    <source>
        <dbReference type="ARBA" id="ARBA00022989"/>
    </source>
</evidence>
<evidence type="ECO:0000313" key="11">
    <source>
        <dbReference type="Proteomes" id="UP001138961"/>
    </source>
</evidence>
<feature type="transmembrane region" description="Helical" evidence="8">
    <location>
        <begin position="23"/>
        <end position="42"/>
    </location>
</feature>
<accession>A0ABS8BRP4</accession>
<feature type="coiled-coil region" evidence="7">
    <location>
        <begin position="649"/>
        <end position="688"/>
    </location>
</feature>
<comment type="caution">
    <text evidence="10">The sequence shown here is derived from an EMBL/GenBank/DDBJ whole genome shotgun (WGS) entry which is preliminary data.</text>
</comment>
<evidence type="ECO:0000256" key="7">
    <source>
        <dbReference type="SAM" id="Coils"/>
    </source>
</evidence>
<evidence type="ECO:0000259" key="9">
    <source>
        <dbReference type="Pfam" id="PF02470"/>
    </source>
</evidence>
<evidence type="ECO:0000256" key="6">
    <source>
        <dbReference type="ARBA" id="ARBA00023136"/>
    </source>
</evidence>
<reference evidence="10" key="1">
    <citation type="submission" date="2021-10" db="EMBL/GenBank/DDBJ databases">
        <title>Loktanella gaetbuli sp. nov., isolated from a tidal flat.</title>
        <authorList>
            <person name="Park S."/>
            <person name="Yoon J.-H."/>
        </authorList>
    </citation>
    <scope>NUCLEOTIDE SEQUENCE</scope>
    <source>
        <strain evidence="10">TSTF-M6</strain>
    </source>
</reference>
<dbReference type="InterPro" id="IPR003399">
    <property type="entry name" value="Mce/MlaD"/>
</dbReference>
<keyword evidence="4 8" id="KW-0812">Transmembrane</keyword>
<name>A0ABS8BRP4_9RHOB</name>
<dbReference type="EMBL" id="JAJATZ010000001">
    <property type="protein sequence ID" value="MCB5198211.1"/>
    <property type="molecule type" value="Genomic_DNA"/>
</dbReference>
<gene>
    <name evidence="10" type="ORF">LGQ03_03055</name>
</gene>
<keyword evidence="2" id="KW-1003">Cell membrane</keyword>
<feature type="domain" description="Mce/MlaD" evidence="9">
    <location>
        <begin position="165"/>
        <end position="225"/>
    </location>
</feature>
<keyword evidence="7" id="KW-0175">Coiled coil</keyword>
<evidence type="ECO:0000256" key="2">
    <source>
        <dbReference type="ARBA" id="ARBA00022475"/>
    </source>
</evidence>
<organism evidence="10 11">
    <name type="scientific">Loktanella gaetbuli</name>
    <dbReference type="NCBI Taxonomy" id="2881335"/>
    <lineage>
        <taxon>Bacteria</taxon>
        <taxon>Pseudomonadati</taxon>
        <taxon>Pseudomonadota</taxon>
        <taxon>Alphaproteobacteria</taxon>
        <taxon>Rhodobacterales</taxon>
        <taxon>Roseobacteraceae</taxon>
        <taxon>Loktanella</taxon>
    </lineage>
</organism>
<dbReference type="RefSeq" id="WP_226747181.1">
    <property type="nucleotide sequence ID" value="NZ_JAJATZ010000001.1"/>
</dbReference>
<dbReference type="PANTHER" id="PTHR30462">
    <property type="entry name" value="INTERMEMBRANE TRANSPORT PROTEIN PQIB-RELATED"/>
    <property type="match status" value="1"/>
</dbReference>
<feature type="domain" description="Mce/MlaD" evidence="9">
    <location>
        <begin position="48"/>
        <end position="136"/>
    </location>
</feature>
<keyword evidence="5 8" id="KW-1133">Transmembrane helix</keyword>
<feature type="domain" description="Mce/MlaD" evidence="9">
    <location>
        <begin position="305"/>
        <end position="397"/>
    </location>
</feature>
<evidence type="ECO:0000256" key="8">
    <source>
        <dbReference type="SAM" id="Phobius"/>
    </source>
</evidence>
<keyword evidence="6 8" id="KW-0472">Membrane</keyword>
<dbReference type="InterPro" id="IPR051800">
    <property type="entry name" value="PqiA-PqiB_transport"/>
</dbReference>
<evidence type="ECO:0000256" key="3">
    <source>
        <dbReference type="ARBA" id="ARBA00022519"/>
    </source>
</evidence>
<sequence>MTEEYAAAELDMKPGKPSFWRRLSFVWLVPILALLVSVGVAWQSFSDRGVEIEISFPSASGINAGETEIKYRDVTVGTVERVEFSEDLQEVLVFARVDQAVWPFMDQDAKFWIISPDVSVRGITGLDTVLSGVYIEGDWDREADVAQTSFTGLQRAPVAPPGQTGTEIVLRTTEGSALSAGAPVLHQGIEVGVLSEPVLSPDGLSVSVSAFVAEPYDALITSSTRFWDTAGFSVSLGAGGVSLDVSSLASLIEGGVAFDTVVSGGAPINDGYTFDLFSDEETARSSLFNEVGRPKLNVAVLFDGSVSGLSVGSDVRFQGIRIGQVSELGAVVVDDEFTERRVELRTVLAIEPGRLGLGEEATPQNALDLLASFVDQGLRARLVTGSLLSGNLTVELIEVADAAQATLDVSAEPYPIIPTTASNITDVADQAEGVLARINDLPIEELLAAAIDVMDSANALLRSDGVIDTPEQVAGLLADVRDVVGSDAIQAVPGQVNNLLNTLEDTIGGLSGIITSVGDADIAGQLDGILTNVSAGTENLPEISTQLEQVIAKANALQLDALLAQAEASLAAIEQVASNDDLQEVPVFVNQLLDEARLLIASQDVQALPGELRGVADEAGQILSDLTAQNISARLTEAINAAASAAQSIDTASQQLPEITEQLNALSAEAARMDLDELSAAATQLMQSVTEITATPSAQALPASLSSALDEVQLTLAEVREGGAIENVNAALQSASDAAQAIEEAANTLPDLTDQAGALITSSGDVIASYGERSRFNNDITGVLRGIQEAADAITNLARTIQRNPNSLITGR</sequence>